<dbReference type="GO" id="GO:0005737">
    <property type="term" value="C:cytoplasm"/>
    <property type="evidence" value="ECO:0007669"/>
    <property type="project" value="UniProtKB-ARBA"/>
</dbReference>
<dbReference type="GO" id="GO:0006412">
    <property type="term" value="P:translation"/>
    <property type="evidence" value="ECO:0007669"/>
    <property type="project" value="InterPro"/>
</dbReference>
<comment type="caution">
    <text evidence="5">The sequence shown here is derived from an EMBL/GenBank/DDBJ whole genome shotgun (WGS) entry which is preliminary data.</text>
</comment>
<evidence type="ECO:0000313" key="5">
    <source>
        <dbReference type="EMBL" id="HDQ88712.1"/>
    </source>
</evidence>
<name>A0A7C1HHI8_UNCKA</name>
<accession>A0A7C1HHI8</accession>
<evidence type="ECO:0000256" key="2">
    <source>
        <dbReference type="ARBA" id="ARBA00023274"/>
    </source>
</evidence>
<gene>
    <name evidence="5" type="primary">rplU</name>
    <name evidence="5" type="ORF">ENN92_01025</name>
</gene>
<protein>
    <recommendedName>
        <fullName evidence="3 4">50S ribosomal protein L21</fullName>
    </recommendedName>
</protein>
<comment type="similarity">
    <text evidence="4">Belongs to the bacterial ribosomal protein bL21 family.</text>
</comment>
<dbReference type="SUPFAM" id="SSF141091">
    <property type="entry name" value="L21p-like"/>
    <property type="match status" value="1"/>
</dbReference>
<keyword evidence="2 4" id="KW-0687">Ribonucleoprotein</keyword>
<evidence type="ECO:0000256" key="4">
    <source>
        <dbReference type="RuleBase" id="RU000562"/>
    </source>
</evidence>
<dbReference type="GO" id="GO:1990904">
    <property type="term" value="C:ribonucleoprotein complex"/>
    <property type="evidence" value="ECO:0007669"/>
    <property type="project" value="UniProtKB-KW"/>
</dbReference>
<evidence type="ECO:0000256" key="3">
    <source>
        <dbReference type="ARBA" id="ARBA00035483"/>
    </source>
</evidence>
<dbReference type="AlphaFoldDB" id="A0A7C1HHI8"/>
<keyword evidence="4" id="KW-0694">RNA-binding</keyword>
<proteinExistence type="inferred from homology"/>
<reference evidence="5" key="1">
    <citation type="journal article" date="2020" name="mSystems">
        <title>Genome- and Community-Level Interaction Insights into Carbon Utilization and Element Cycling Functions of Hydrothermarchaeota in Hydrothermal Sediment.</title>
        <authorList>
            <person name="Zhou Z."/>
            <person name="Liu Y."/>
            <person name="Xu W."/>
            <person name="Pan J."/>
            <person name="Luo Z.H."/>
            <person name="Li M."/>
        </authorList>
    </citation>
    <scope>NUCLEOTIDE SEQUENCE [LARGE SCALE GENOMIC DNA]</scope>
    <source>
        <strain evidence="5">SpSt-1219</strain>
    </source>
</reference>
<feature type="non-terminal residue" evidence="5">
    <location>
        <position position="106"/>
    </location>
</feature>
<dbReference type="EMBL" id="DSDM01000062">
    <property type="protein sequence ID" value="HDQ88712.1"/>
    <property type="molecule type" value="Genomic_DNA"/>
</dbReference>
<dbReference type="GO" id="GO:0019843">
    <property type="term" value="F:rRNA binding"/>
    <property type="evidence" value="ECO:0007669"/>
    <property type="project" value="UniProtKB-KW"/>
</dbReference>
<keyword evidence="4" id="KW-0699">rRNA-binding</keyword>
<dbReference type="Proteomes" id="UP000886066">
    <property type="component" value="Unassembled WGS sequence"/>
</dbReference>
<dbReference type="GO" id="GO:0005840">
    <property type="term" value="C:ribosome"/>
    <property type="evidence" value="ECO:0007669"/>
    <property type="project" value="UniProtKB-KW"/>
</dbReference>
<dbReference type="InterPro" id="IPR001787">
    <property type="entry name" value="Ribosomal_bL21"/>
</dbReference>
<dbReference type="InterPro" id="IPR036164">
    <property type="entry name" value="bL21-like_sf"/>
</dbReference>
<evidence type="ECO:0000256" key="1">
    <source>
        <dbReference type="ARBA" id="ARBA00022980"/>
    </source>
</evidence>
<dbReference type="GO" id="GO:0003735">
    <property type="term" value="F:structural constituent of ribosome"/>
    <property type="evidence" value="ECO:0007669"/>
    <property type="project" value="InterPro"/>
</dbReference>
<dbReference type="Pfam" id="PF00829">
    <property type="entry name" value="Ribosomal_L21p"/>
    <property type="match status" value="1"/>
</dbReference>
<organism evidence="5">
    <name type="scientific">candidate division WWE3 bacterium</name>
    <dbReference type="NCBI Taxonomy" id="2053526"/>
    <lineage>
        <taxon>Bacteria</taxon>
        <taxon>Katanobacteria</taxon>
    </lineage>
</organism>
<dbReference type="NCBIfam" id="TIGR00061">
    <property type="entry name" value="L21"/>
    <property type="match status" value="1"/>
</dbReference>
<dbReference type="InterPro" id="IPR028909">
    <property type="entry name" value="bL21-like"/>
</dbReference>
<comment type="function">
    <text evidence="4">This protein binds to 23S rRNA in the presence of protein L20.</text>
</comment>
<sequence>MKYAVINLGGKQFMVEEGTKFHMEYKDIPEAEVLFYRDESQFMIGQPVLSEVTVKLGKDRDYTKKTNITRFKSKSRYRRLKGHKQPMSVISVEKITVKSTQKAEKS</sequence>
<keyword evidence="1 4" id="KW-0689">Ribosomal protein</keyword>